<comment type="caution">
    <text evidence="5">The sequence shown here is derived from an EMBL/GenBank/DDBJ whole genome shotgun (WGS) entry which is preliminary data.</text>
</comment>
<evidence type="ECO:0000256" key="3">
    <source>
        <dbReference type="ARBA" id="ARBA00023163"/>
    </source>
</evidence>
<dbReference type="InterPro" id="IPR036390">
    <property type="entry name" value="WH_DNA-bd_sf"/>
</dbReference>
<keyword evidence="2" id="KW-0238">DNA-binding</keyword>
<reference evidence="5" key="2">
    <citation type="submission" date="2021-04" db="EMBL/GenBank/DDBJ databases">
        <authorList>
            <person name="Gilroy R."/>
        </authorList>
    </citation>
    <scope>NUCLEOTIDE SEQUENCE</scope>
    <source>
        <strain evidence="5">12435</strain>
    </source>
</reference>
<accession>A0A9D1Q0U9</accession>
<dbReference type="Pfam" id="PF01022">
    <property type="entry name" value="HTH_5"/>
    <property type="match status" value="1"/>
</dbReference>
<evidence type="ECO:0000313" key="5">
    <source>
        <dbReference type="EMBL" id="HIW02177.1"/>
    </source>
</evidence>
<dbReference type="PROSITE" id="PS50987">
    <property type="entry name" value="HTH_ARSR_2"/>
    <property type="match status" value="1"/>
</dbReference>
<dbReference type="InterPro" id="IPR051011">
    <property type="entry name" value="Metal_resp_trans_reg"/>
</dbReference>
<dbReference type="GO" id="GO:0003700">
    <property type="term" value="F:DNA-binding transcription factor activity"/>
    <property type="evidence" value="ECO:0007669"/>
    <property type="project" value="InterPro"/>
</dbReference>
<keyword evidence="1" id="KW-0805">Transcription regulation</keyword>
<dbReference type="PRINTS" id="PR00778">
    <property type="entry name" value="HTHARSR"/>
</dbReference>
<dbReference type="PANTHER" id="PTHR43132">
    <property type="entry name" value="ARSENICAL RESISTANCE OPERON REPRESSOR ARSR-RELATED"/>
    <property type="match status" value="1"/>
</dbReference>
<evidence type="ECO:0000256" key="1">
    <source>
        <dbReference type="ARBA" id="ARBA00023015"/>
    </source>
</evidence>
<dbReference type="SUPFAM" id="SSF46785">
    <property type="entry name" value="Winged helix' DNA-binding domain"/>
    <property type="match status" value="1"/>
</dbReference>
<protein>
    <submittedName>
        <fullName evidence="5">Metalloregulator ArsR/SmtB family transcription factor</fullName>
    </submittedName>
</protein>
<organism evidence="5 6">
    <name type="scientific">Candidatus Protoclostridium stercorigallinarum</name>
    <dbReference type="NCBI Taxonomy" id="2838741"/>
    <lineage>
        <taxon>Bacteria</taxon>
        <taxon>Bacillati</taxon>
        <taxon>Bacillota</taxon>
        <taxon>Clostridia</taxon>
        <taxon>Candidatus Protoclostridium</taxon>
    </lineage>
</organism>
<dbReference type="NCBIfam" id="NF033788">
    <property type="entry name" value="HTH_metalloreg"/>
    <property type="match status" value="1"/>
</dbReference>
<dbReference type="PANTHER" id="PTHR43132:SF6">
    <property type="entry name" value="HTH-TYPE TRANSCRIPTIONAL REPRESSOR CZRA"/>
    <property type="match status" value="1"/>
</dbReference>
<gene>
    <name evidence="5" type="ORF">H9892_02430</name>
</gene>
<dbReference type="CDD" id="cd00090">
    <property type="entry name" value="HTH_ARSR"/>
    <property type="match status" value="1"/>
</dbReference>
<dbReference type="InterPro" id="IPR011991">
    <property type="entry name" value="ArsR-like_HTH"/>
</dbReference>
<name>A0A9D1Q0U9_9FIRM</name>
<feature type="domain" description="HTH arsR-type" evidence="4">
    <location>
        <begin position="37"/>
        <end position="128"/>
    </location>
</feature>
<keyword evidence="3" id="KW-0804">Transcription</keyword>
<dbReference type="InterPro" id="IPR001845">
    <property type="entry name" value="HTH_ArsR_DNA-bd_dom"/>
</dbReference>
<dbReference type="EMBL" id="DXHS01000042">
    <property type="protein sequence ID" value="HIW02177.1"/>
    <property type="molecule type" value="Genomic_DNA"/>
</dbReference>
<sequence>MCYHVFMIIREDHPFGMQRKTSLLDPRAEALVVKYLPPPNELEDTAEIFAALADTGRLRIISALSVCEMCVNDMSVLLAVNQTTLSHQLRILRAAGLVKCKKQGKVVFYSLSGTSVPEMMLLATRCLQ</sequence>
<dbReference type="InterPro" id="IPR036388">
    <property type="entry name" value="WH-like_DNA-bd_sf"/>
</dbReference>
<dbReference type="Gene3D" id="1.10.10.10">
    <property type="entry name" value="Winged helix-like DNA-binding domain superfamily/Winged helix DNA-binding domain"/>
    <property type="match status" value="1"/>
</dbReference>
<evidence type="ECO:0000256" key="2">
    <source>
        <dbReference type="ARBA" id="ARBA00023125"/>
    </source>
</evidence>
<dbReference type="GO" id="GO:0003677">
    <property type="term" value="F:DNA binding"/>
    <property type="evidence" value="ECO:0007669"/>
    <property type="project" value="UniProtKB-KW"/>
</dbReference>
<evidence type="ECO:0000259" key="4">
    <source>
        <dbReference type="PROSITE" id="PS50987"/>
    </source>
</evidence>
<reference evidence="5" key="1">
    <citation type="journal article" date="2021" name="PeerJ">
        <title>Extensive microbial diversity within the chicken gut microbiome revealed by metagenomics and culture.</title>
        <authorList>
            <person name="Gilroy R."/>
            <person name="Ravi A."/>
            <person name="Getino M."/>
            <person name="Pursley I."/>
            <person name="Horton D.L."/>
            <person name="Alikhan N.F."/>
            <person name="Baker D."/>
            <person name="Gharbi K."/>
            <person name="Hall N."/>
            <person name="Watson M."/>
            <person name="Adriaenssens E.M."/>
            <person name="Foster-Nyarko E."/>
            <person name="Jarju S."/>
            <person name="Secka A."/>
            <person name="Antonio M."/>
            <person name="Oren A."/>
            <person name="Chaudhuri R.R."/>
            <person name="La Ragione R."/>
            <person name="Hildebrand F."/>
            <person name="Pallen M.J."/>
        </authorList>
    </citation>
    <scope>NUCLEOTIDE SEQUENCE</scope>
    <source>
        <strain evidence="5">12435</strain>
    </source>
</reference>
<proteinExistence type="predicted"/>
<dbReference type="SMART" id="SM00418">
    <property type="entry name" value="HTH_ARSR"/>
    <property type="match status" value="1"/>
</dbReference>
<evidence type="ECO:0000313" key="6">
    <source>
        <dbReference type="Proteomes" id="UP000823990"/>
    </source>
</evidence>
<dbReference type="AlphaFoldDB" id="A0A9D1Q0U9"/>
<dbReference type="Proteomes" id="UP000823990">
    <property type="component" value="Unassembled WGS sequence"/>
</dbReference>